<comment type="caution">
    <text evidence="1">The sequence shown here is derived from an EMBL/GenBank/DDBJ whole genome shotgun (WGS) entry which is preliminary data.</text>
</comment>
<name>A0A3L7JTY4_9BACI</name>
<reference evidence="1 2" key="1">
    <citation type="submission" date="2018-10" db="EMBL/GenBank/DDBJ databases">
        <title>Falsibacillus sp. genome draft.</title>
        <authorList>
            <person name="Shi S."/>
        </authorList>
    </citation>
    <scope>NUCLEOTIDE SEQUENCE [LARGE SCALE GENOMIC DNA]</scope>
    <source>
        <strain evidence="1 2">GY 10110</strain>
    </source>
</reference>
<protein>
    <submittedName>
        <fullName evidence="1">Uncharacterized protein</fullName>
    </submittedName>
</protein>
<gene>
    <name evidence="1" type="ORF">D9X91_14665</name>
</gene>
<dbReference type="Proteomes" id="UP000276770">
    <property type="component" value="Unassembled WGS sequence"/>
</dbReference>
<proteinExistence type="predicted"/>
<evidence type="ECO:0000313" key="2">
    <source>
        <dbReference type="Proteomes" id="UP000276770"/>
    </source>
</evidence>
<evidence type="ECO:0000313" key="1">
    <source>
        <dbReference type="EMBL" id="RLQ94298.1"/>
    </source>
</evidence>
<dbReference type="AlphaFoldDB" id="A0A3L7JTY4"/>
<accession>A0A3L7JTY4</accession>
<dbReference type="EMBL" id="RCVZ01000010">
    <property type="protein sequence ID" value="RLQ94298.1"/>
    <property type="molecule type" value="Genomic_DNA"/>
</dbReference>
<keyword evidence="2" id="KW-1185">Reference proteome</keyword>
<sequence>MFVLTDFFQITHHFLLIGGEGARLRGDQRAKVDPAAERGRLGGCSIKFGTSCANIERPHFSCEAPRKASILQRKSTLHTLLHKERLEKRSNEKMEIRNYKPKDKHD</sequence>
<organism evidence="1 2">
    <name type="scientific">Falsibacillus albus</name>
    <dbReference type="NCBI Taxonomy" id="2478915"/>
    <lineage>
        <taxon>Bacteria</taxon>
        <taxon>Bacillati</taxon>
        <taxon>Bacillota</taxon>
        <taxon>Bacilli</taxon>
        <taxon>Bacillales</taxon>
        <taxon>Bacillaceae</taxon>
        <taxon>Falsibacillus</taxon>
    </lineage>
</organism>